<dbReference type="Gene3D" id="1.10.357.140">
    <property type="entry name" value="UbiA prenyltransferase"/>
    <property type="match status" value="1"/>
</dbReference>
<dbReference type="PANTHER" id="PTHR43009:SF6">
    <property type="entry name" value="HOMOGENTISATE PHYTYLTRANSFERASE 1, CHLOROPLASTIC"/>
    <property type="match status" value="1"/>
</dbReference>
<dbReference type="Pfam" id="PF01040">
    <property type="entry name" value="UbiA"/>
    <property type="match status" value="1"/>
</dbReference>
<evidence type="ECO:0000256" key="2">
    <source>
        <dbReference type="ARBA" id="ARBA00005985"/>
    </source>
</evidence>
<feature type="transmembrane region" description="Helical" evidence="7">
    <location>
        <begin position="198"/>
        <end position="218"/>
    </location>
</feature>
<keyword evidence="5 7" id="KW-1133">Transmembrane helix</keyword>
<evidence type="ECO:0000256" key="4">
    <source>
        <dbReference type="ARBA" id="ARBA00022692"/>
    </source>
</evidence>
<evidence type="ECO:0000256" key="1">
    <source>
        <dbReference type="ARBA" id="ARBA00004508"/>
    </source>
</evidence>
<dbReference type="InterPro" id="IPR000537">
    <property type="entry name" value="UbiA_prenyltransferase"/>
</dbReference>
<dbReference type="AlphaFoldDB" id="A0A8T2YJ59"/>
<sequence length="354" mass="39897">MSLLAESLLKQEKDANDVWFIDKAVQDSSCRAWKILERQNAVRFQQHHSGCTVIKSKIYQENNAKFLVHAASGQPPESGPESTSKSVRSTLDAFYRFSRPHTVTGTALSILSVSLPAIEKLPDISPLFFTGVLEAVAAALMMNIYIVGLNQLTDIETDKVNKPYLPVASGEYSVSTGVMIVTSFSIMLPLLIWKRFAFIAAMCILAVRAVIFQLAFYLHMQTHVYGRSPFFSKPLIFSTSFMSFFSVVIALFKVNGIYLFEFNFSNRGGVKAENLLVSFVFCTRFADKCVAVNKLYVQDIPDIEGDKIFGIQSFTVRLGQKWVFWTCIHYLKLLMLLPFWSEQQLPTIGANVYH</sequence>
<evidence type="ECO:0000256" key="3">
    <source>
        <dbReference type="ARBA" id="ARBA00022679"/>
    </source>
</evidence>
<feature type="transmembrane region" description="Helical" evidence="7">
    <location>
        <begin position="127"/>
        <end position="152"/>
    </location>
</feature>
<gene>
    <name evidence="8" type="ORF">H0E87_012437</name>
</gene>
<dbReference type="InterPro" id="IPR044878">
    <property type="entry name" value="UbiA_sf"/>
</dbReference>
<keyword evidence="4 7" id="KW-0812">Transmembrane</keyword>
<dbReference type="EMBL" id="JACEGQ020000006">
    <property type="protein sequence ID" value="KAH8505184.1"/>
    <property type="molecule type" value="Genomic_DNA"/>
</dbReference>
<evidence type="ECO:0000256" key="5">
    <source>
        <dbReference type="ARBA" id="ARBA00022989"/>
    </source>
</evidence>
<reference evidence="8" key="1">
    <citation type="journal article" date="2021" name="J. Hered.">
        <title>Genome Assembly of Salicaceae Populus deltoides (Eastern Cottonwood) I-69 Based on Nanopore Sequencing and Hi-C Technologies.</title>
        <authorList>
            <person name="Bai S."/>
            <person name="Wu H."/>
            <person name="Zhang J."/>
            <person name="Pan Z."/>
            <person name="Zhao W."/>
            <person name="Li Z."/>
            <person name="Tong C."/>
        </authorList>
    </citation>
    <scope>NUCLEOTIDE SEQUENCE</scope>
    <source>
        <tissue evidence="8">Leaf</tissue>
    </source>
</reference>
<dbReference type="Proteomes" id="UP000807159">
    <property type="component" value="Chromosome 6"/>
</dbReference>
<dbReference type="GO" id="GO:0016765">
    <property type="term" value="F:transferase activity, transferring alkyl or aryl (other than methyl) groups"/>
    <property type="evidence" value="ECO:0007669"/>
    <property type="project" value="InterPro"/>
</dbReference>
<feature type="transmembrane region" description="Helical" evidence="7">
    <location>
        <begin position="172"/>
        <end position="191"/>
    </location>
</feature>
<evidence type="ECO:0000313" key="9">
    <source>
        <dbReference type="Proteomes" id="UP000807159"/>
    </source>
</evidence>
<dbReference type="PANTHER" id="PTHR43009">
    <property type="entry name" value="HOMOGENTISATE SOLANESYLTRANSFERASE, CHLOROPLASTIC"/>
    <property type="match status" value="1"/>
</dbReference>
<keyword evidence="3" id="KW-0808">Transferase</keyword>
<proteinExistence type="inferred from homology"/>
<keyword evidence="9" id="KW-1185">Reference proteome</keyword>
<protein>
    <recommendedName>
        <fullName evidence="10">Homogentisate phytyltransferase 1, chloroplastic</fullName>
    </recommendedName>
</protein>
<comment type="subcellular location">
    <subcellularLocation>
        <location evidence="1">Plastid</location>
        <location evidence="1">Chloroplast membrane</location>
        <topology evidence="1">Multi-pass membrane protein</topology>
    </subcellularLocation>
</comment>
<feature type="non-terminal residue" evidence="8">
    <location>
        <position position="354"/>
    </location>
</feature>
<comment type="caution">
    <text evidence="8">The sequence shown here is derived from an EMBL/GenBank/DDBJ whole genome shotgun (WGS) entry which is preliminary data.</text>
</comment>
<accession>A0A8T2YJ59</accession>
<evidence type="ECO:0000256" key="7">
    <source>
        <dbReference type="SAM" id="Phobius"/>
    </source>
</evidence>
<organism evidence="8 9">
    <name type="scientific">Populus deltoides</name>
    <name type="common">Eastern poplar</name>
    <name type="synonym">Eastern cottonwood</name>
    <dbReference type="NCBI Taxonomy" id="3696"/>
    <lineage>
        <taxon>Eukaryota</taxon>
        <taxon>Viridiplantae</taxon>
        <taxon>Streptophyta</taxon>
        <taxon>Embryophyta</taxon>
        <taxon>Tracheophyta</taxon>
        <taxon>Spermatophyta</taxon>
        <taxon>Magnoliopsida</taxon>
        <taxon>eudicotyledons</taxon>
        <taxon>Gunneridae</taxon>
        <taxon>Pentapetalae</taxon>
        <taxon>rosids</taxon>
        <taxon>fabids</taxon>
        <taxon>Malpighiales</taxon>
        <taxon>Salicaceae</taxon>
        <taxon>Saliceae</taxon>
        <taxon>Populus</taxon>
    </lineage>
</organism>
<dbReference type="GO" id="GO:0031969">
    <property type="term" value="C:chloroplast membrane"/>
    <property type="evidence" value="ECO:0007669"/>
    <property type="project" value="UniProtKB-SubCell"/>
</dbReference>
<name>A0A8T2YJ59_POPDE</name>
<evidence type="ECO:0000256" key="6">
    <source>
        <dbReference type="ARBA" id="ARBA00023136"/>
    </source>
</evidence>
<comment type="similarity">
    <text evidence="2">Belongs to the UbiA prenyltransferase family.</text>
</comment>
<evidence type="ECO:0000313" key="8">
    <source>
        <dbReference type="EMBL" id="KAH8505184.1"/>
    </source>
</evidence>
<evidence type="ECO:0008006" key="10">
    <source>
        <dbReference type="Google" id="ProtNLM"/>
    </source>
</evidence>
<feature type="transmembrane region" description="Helical" evidence="7">
    <location>
        <begin position="230"/>
        <end position="252"/>
    </location>
</feature>
<keyword evidence="6 7" id="KW-0472">Membrane</keyword>